<evidence type="ECO:0000256" key="6">
    <source>
        <dbReference type="HAMAP-Rule" id="MF_00267"/>
    </source>
</evidence>
<keyword evidence="2 6" id="KW-0132">Cell division</keyword>
<dbReference type="Gene3D" id="2.160.20.70">
    <property type="match status" value="1"/>
</dbReference>
<evidence type="ECO:0000313" key="11">
    <source>
        <dbReference type="Proteomes" id="UP000198672"/>
    </source>
</evidence>
<feature type="domain" description="Septum formation inhibitor MinC N-terminal" evidence="9">
    <location>
        <begin position="53"/>
        <end position="125"/>
    </location>
</feature>
<comment type="function">
    <text evidence="5 6">Cell division inhibitor that blocks the formation of polar Z ring septums. Rapidly oscillates between the poles of the cell to destabilize FtsZ filaments that have formed before they mature into polar Z rings. Prevents FtsZ polymerization.</text>
</comment>
<feature type="region of interest" description="Disordered" evidence="7">
    <location>
        <begin position="153"/>
        <end position="183"/>
    </location>
</feature>
<keyword evidence="11" id="KW-1185">Reference proteome</keyword>
<proteinExistence type="inferred from homology"/>
<dbReference type="InterPro" id="IPR007874">
    <property type="entry name" value="MinC_N"/>
</dbReference>
<dbReference type="PANTHER" id="PTHR34108:SF1">
    <property type="entry name" value="SEPTUM SITE-DETERMINING PROTEIN MINC"/>
    <property type="match status" value="1"/>
</dbReference>
<evidence type="ECO:0000256" key="4">
    <source>
        <dbReference type="ARBA" id="ARBA00023306"/>
    </source>
</evidence>
<dbReference type="GO" id="GO:0000902">
    <property type="term" value="P:cell morphogenesis"/>
    <property type="evidence" value="ECO:0007669"/>
    <property type="project" value="InterPro"/>
</dbReference>
<evidence type="ECO:0000256" key="3">
    <source>
        <dbReference type="ARBA" id="ARBA00023210"/>
    </source>
</evidence>
<evidence type="ECO:0000256" key="7">
    <source>
        <dbReference type="SAM" id="MobiDB-lite"/>
    </source>
</evidence>
<feature type="compositionally biased region" description="Low complexity" evidence="7">
    <location>
        <begin position="1"/>
        <end position="16"/>
    </location>
</feature>
<comment type="similarity">
    <text evidence="1 6">Belongs to the MinC family.</text>
</comment>
<dbReference type="Proteomes" id="UP000198672">
    <property type="component" value="Unassembled WGS sequence"/>
</dbReference>
<dbReference type="InterPro" id="IPR013033">
    <property type="entry name" value="MinC"/>
</dbReference>
<protein>
    <recommendedName>
        <fullName evidence="6">Probable septum site-determining protein MinC</fullName>
    </recommendedName>
</protein>
<dbReference type="GO" id="GO:0051302">
    <property type="term" value="P:regulation of cell division"/>
    <property type="evidence" value="ECO:0007669"/>
    <property type="project" value="InterPro"/>
</dbReference>
<dbReference type="Pfam" id="PF03775">
    <property type="entry name" value="MinC_C"/>
    <property type="match status" value="1"/>
</dbReference>
<accession>A0A1H3GIU1</accession>
<keyword evidence="3 6" id="KW-0717">Septation</keyword>
<feature type="region of interest" description="Disordered" evidence="7">
    <location>
        <begin position="1"/>
        <end position="41"/>
    </location>
</feature>
<dbReference type="InterPro" id="IPR036145">
    <property type="entry name" value="MinC_C_sf"/>
</dbReference>
<evidence type="ECO:0000256" key="2">
    <source>
        <dbReference type="ARBA" id="ARBA00022618"/>
    </source>
</evidence>
<dbReference type="PANTHER" id="PTHR34108">
    <property type="entry name" value="SEPTUM SITE-DETERMINING PROTEIN MINC"/>
    <property type="match status" value="1"/>
</dbReference>
<dbReference type="AlphaFoldDB" id="A0A1H3GIU1"/>
<dbReference type="InterPro" id="IPR005526">
    <property type="entry name" value="Septum_form_inhib_MinC_C"/>
</dbReference>
<dbReference type="InterPro" id="IPR016098">
    <property type="entry name" value="CAP/MinC_C"/>
</dbReference>
<dbReference type="GO" id="GO:0000917">
    <property type="term" value="P:division septum assembly"/>
    <property type="evidence" value="ECO:0007669"/>
    <property type="project" value="UniProtKB-KW"/>
</dbReference>
<dbReference type="GO" id="GO:1901891">
    <property type="term" value="P:regulation of cell septum assembly"/>
    <property type="evidence" value="ECO:0007669"/>
    <property type="project" value="InterPro"/>
</dbReference>
<sequence length="298" mass="31988">MRDPAPAAVRLDAPAAQRLDDRRRPHSRLSRTPNTMAEKSTVSAHTAQSAGAFELKTSSFTLPVIRLFDADLEALALRLGAKVEKAPDFFRHTPVVIDLSELVKRQLTIALAPLIGLLRSYGMIPVGVRGGTREHAAAAEALELAVLRDAPTRRNAVASSTPAEPKTSAAPPKPIGPLTIADHPPTQQSDSAFMLITKPVRSGQRIYAAGGDLSIVAQVSSGAELMADGNIHVYGTLRGRALAGMSGNLEARIFCHDLQAELISIAGNYRVSEGIPSELRRVPVQVFLDHNILRIEKL</sequence>
<feature type="compositionally biased region" description="Polar residues" evidence="7">
    <location>
        <begin position="30"/>
        <end position="41"/>
    </location>
</feature>
<dbReference type="STRING" id="61595.SAMN05421644_12511"/>
<evidence type="ECO:0000259" key="8">
    <source>
        <dbReference type="Pfam" id="PF03775"/>
    </source>
</evidence>
<evidence type="ECO:0000256" key="5">
    <source>
        <dbReference type="ARBA" id="ARBA00025606"/>
    </source>
</evidence>
<dbReference type="EMBL" id="FNOW01000025">
    <property type="protein sequence ID" value="SDY02980.1"/>
    <property type="molecule type" value="Genomic_DNA"/>
</dbReference>
<dbReference type="HAMAP" id="MF_00267">
    <property type="entry name" value="MinC"/>
    <property type="match status" value="1"/>
</dbReference>
<reference evidence="11" key="1">
    <citation type="submission" date="2016-10" db="EMBL/GenBank/DDBJ databases">
        <authorList>
            <person name="Varghese N."/>
            <person name="Submissions S."/>
        </authorList>
    </citation>
    <scope>NUCLEOTIDE SEQUENCE [LARGE SCALE GENOMIC DNA]</scope>
    <source>
        <strain evidence="11">DSM 173</strain>
    </source>
</reference>
<evidence type="ECO:0000313" key="10">
    <source>
        <dbReference type="EMBL" id="SDY02980.1"/>
    </source>
</evidence>
<evidence type="ECO:0000259" key="9">
    <source>
        <dbReference type="Pfam" id="PF05209"/>
    </source>
</evidence>
<feature type="domain" description="Septum formation inhibitor MinC C-terminal" evidence="8">
    <location>
        <begin position="196"/>
        <end position="296"/>
    </location>
</feature>
<comment type="subunit">
    <text evidence="6">Interacts with MinD and FtsZ.</text>
</comment>
<dbReference type="Gene3D" id="3.30.70.260">
    <property type="match status" value="1"/>
</dbReference>
<dbReference type="NCBIfam" id="TIGR01222">
    <property type="entry name" value="minC"/>
    <property type="match status" value="1"/>
</dbReference>
<dbReference type="SUPFAM" id="SSF63848">
    <property type="entry name" value="Cell-division inhibitor MinC, C-terminal domain"/>
    <property type="match status" value="1"/>
</dbReference>
<evidence type="ECO:0000256" key="1">
    <source>
        <dbReference type="ARBA" id="ARBA00006291"/>
    </source>
</evidence>
<name>A0A1H3GIU1_ALLWA</name>
<keyword evidence="4 6" id="KW-0131">Cell cycle</keyword>
<gene>
    <name evidence="6" type="primary">minC</name>
    <name evidence="10" type="ORF">SAMN05421644_12511</name>
</gene>
<dbReference type="Pfam" id="PF05209">
    <property type="entry name" value="MinC_N"/>
    <property type="match status" value="1"/>
</dbReference>
<organism evidence="10 11">
    <name type="scientific">Allochromatium warmingii</name>
    <name type="common">Chromatium warmingii</name>
    <dbReference type="NCBI Taxonomy" id="61595"/>
    <lineage>
        <taxon>Bacteria</taxon>
        <taxon>Pseudomonadati</taxon>
        <taxon>Pseudomonadota</taxon>
        <taxon>Gammaproteobacteria</taxon>
        <taxon>Chromatiales</taxon>
        <taxon>Chromatiaceae</taxon>
        <taxon>Allochromatium</taxon>
    </lineage>
</organism>